<evidence type="ECO:0000256" key="8">
    <source>
        <dbReference type="ARBA" id="ARBA00023136"/>
    </source>
</evidence>
<organism evidence="15 16">
    <name type="scientific">Jeotgalibacillus salarius</name>
    <dbReference type="NCBI Taxonomy" id="546023"/>
    <lineage>
        <taxon>Bacteria</taxon>
        <taxon>Bacillati</taxon>
        <taxon>Bacillota</taxon>
        <taxon>Bacilli</taxon>
        <taxon>Bacillales</taxon>
        <taxon>Caryophanaceae</taxon>
        <taxon>Jeotgalibacillus</taxon>
    </lineage>
</organism>
<dbReference type="GO" id="GO:0016020">
    <property type="term" value="C:membrane"/>
    <property type="evidence" value="ECO:0007669"/>
    <property type="project" value="UniProtKB-SubCell"/>
</dbReference>
<gene>
    <name evidence="15" type="ORF">E2626_16625</name>
</gene>
<dbReference type="InterPro" id="IPR007751">
    <property type="entry name" value="DUF676_lipase-like"/>
</dbReference>
<dbReference type="SUPFAM" id="SSF48371">
    <property type="entry name" value="ARM repeat"/>
    <property type="match status" value="1"/>
</dbReference>
<dbReference type="InterPro" id="IPR029058">
    <property type="entry name" value="AB_hydrolase_fold"/>
</dbReference>
<keyword evidence="10" id="KW-1208">Phospholipid metabolism</keyword>
<evidence type="ECO:0000313" key="15">
    <source>
        <dbReference type="EMBL" id="TFD97117.1"/>
    </source>
</evidence>
<evidence type="ECO:0000313" key="16">
    <source>
        <dbReference type="Proteomes" id="UP000297776"/>
    </source>
</evidence>
<evidence type="ECO:0000256" key="1">
    <source>
        <dbReference type="ARBA" id="ARBA00004167"/>
    </source>
</evidence>
<comment type="caution">
    <text evidence="15">The sequence shown here is derived from an EMBL/GenBank/DDBJ whole genome shotgun (WGS) entry which is preliminary data.</text>
</comment>
<dbReference type="InterPro" id="IPR011989">
    <property type="entry name" value="ARM-like"/>
</dbReference>
<dbReference type="Gene3D" id="1.25.10.10">
    <property type="entry name" value="Leucine-rich Repeat Variant"/>
    <property type="match status" value="1"/>
</dbReference>
<evidence type="ECO:0000256" key="13">
    <source>
        <dbReference type="ARBA" id="ARBA00041701"/>
    </source>
</evidence>
<feature type="domain" description="AAA+ ATPase" evidence="14">
    <location>
        <begin position="358"/>
        <end position="494"/>
    </location>
</feature>
<dbReference type="InterPro" id="IPR007111">
    <property type="entry name" value="NACHT_NTPase"/>
</dbReference>
<dbReference type="Pfam" id="PF05057">
    <property type="entry name" value="DUF676"/>
    <property type="match status" value="1"/>
</dbReference>
<dbReference type="Proteomes" id="UP000297776">
    <property type="component" value="Unassembled WGS sequence"/>
</dbReference>
<dbReference type="Gene3D" id="3.40.50.1820">
    <property type="entry name" value="alpha/beta hydrolase"/>
    <property type="match status" value="1"/>
</dbReference>
<dbReference type="PANTHER" id="PTHR48182:SF2">
    <property type="entry name" value="PROTEIN SERAC1"/>
    <property type="match status" value="1"/>
</dbReference>
<evidence type="ECO:0000256" key="6">
    <source>
        <dbReference type="ARBA" id="ARBA00022989"/>
    </source>
</evidence>
<keyword evidence="7" id="KW-0443">Lipid metabolism</keyword>
<evidence type="ECO:0000259" key="14">
    <source>
        <dbReference type="SMART" id="SM00382"/>
    </source>
</evidence>
<evidence type="ECO:0000256" key="9">
    <source>
        <dbReference type="ARBA" id="ARBA00023209"/>
    </source>
</evidence>
<evidence type="ECO:0000256" key="12">
    <source>
        <dbReference type="ARBA" id="ARBA00040991"/>
    </source>
</evidence>
<accession>A0A4Y8L4A5</accession>
<dbReference type="Gene3D" id="3.40.50.300">
    <property type="entry name" value="P-loop containing nucleotide triphosphate hydrolases"/>
    <property type="match status" value="1"/>
</dbReference>
<keyword evidence="3" id="KW-0444">Lipid biosynthesis</keyword>
<name>A0A4Y8L4A5_9BACL</name>
<evidence type="ECO:0000256" key="11">
    <source>
        <dbReference type="ARBA" id="ARBA00038024"/>
    </source>
</evidence>
<keyword evidence="6" id="KW-1133">Transmembrane helix</keyword>
<dbReference type="SMART" id="SM00382">
    <property type="entry name" value="AAA"/>
    <property type="match status" value="1"/>
</dbReference>
<keyword evidence="16" id="KW-1185">Reference proteome</keyword>
<evidence type="ECO:0000256" key="4">
    <source>
        <dbReference type="ARBA" id="ARBA00022692"/>
    </source>
</evidence>
<comment type="subcellular location">
    <subcellularLocation>
        <location evidence="2">Endoplasmic reticulum</location>
    </subcellularLocation>
    <subcellularLocation>
        <location evidence="1">Membrane</location>
        <topology evidence="1">Single-pass membrane protein</topology>
    </subcellularLocation>
</comment>
<reference evidence="15 16" key="1">
    <citation type="submission" date="2019-03" db="EMBL/GenBank/DDBJ databases">
        <authorList>
            <person name="Yang Y."/>
        </authorList>
    </citation>
    <scope>NUCLEOTIDE SEQUENCE [LARGE SCALE GENOMIC DNA]</scope>
    <source>
        <strain evidence="15 16">ASL-1</strain>
    </source>
</reference>
<dbReference type="Pfam" id="PF05729">
    <property type="entry name" value="NACHT"/>
    <property type="match status" value="1"/>
</dbReference>
<protein>
    <recommendedName>
        <fullName evidence="12">Protein SERAC1</fullName>
    </recommendedName>
    <alternativeName>
        <fullName evidence="13">Serine active site-containing protein 1</fullName>
    </alternativeName>
</protein>
<keyword evidence="9" id="KW-0594">Phospholipid biosynthesis</keyword>
<keyword evidence="5" id="KW-0256">Endoplasmic reticulum</keyword>
<dbReference type="InterPro" id="IPR016024">
    <property type="entry name" value="ARM-type_fold"/>
</dbReference>
<evidence type="ECO:0000256" key="7">
    <source>
        <dbReference type="ARBA" id="ARBA00023098"/>
    </source>
</evidence>
<keyword evidence="8" id="KW-0472">Membrane</keyword>
<dbReference type="InterPro" id="IPR052374">
    <property type="entry name" value="SERAC1"/>
</dbReference>
<evidence type="ECO:0000256" key="10">
    <source>
        <dbReference type="ARBA" id="ARBA00023264"/>
    </source>
</evidence>
<keyword evidence="4" id="KW-0812">Transmembrane</keyword>
<proteinExistence type="inferred from homology"/>
<comment type="similarity">
    <text evidence="11">Belongs to the SERAC1 family.</text>
</comment>
<dbReference type="SUPFAM" id="SSF52540">
    <property type="entry name" value="P-loop containing nucleoside triphosphate hydrolases"/>
    <property type="match status" value="1"/>
</dbReference>
<dbReference type="GO" id="GO:0008654">
    <property type="term" value="P:phospholipid biosynthetic process"/>
    <property type="evidence" value="ECO:0007669"/>
    <property type="project" value="UniProtKB-KW"/>
</dbReference>
<dbReference type="PANTHER" id="PTHR48182">
    <property type="entry name" value="PROTEIN SERAC1"/>
    <property type="match status" value="1"/>
</dbReference>
<dbReference type="SUPFAM" id="SSF53474">
    <property type="entry name" value="alpha/beta-Hydrolases"/>
    <property type="match status" value="1"/>
</dbReference>
<dbReference type="InterPro" id="IPR003593">
    <property type="entry name" value="AAA+_ATPase"/>
</dbReference>
<sequence length="1356" mass="154961">MEKMVEFLKIKWKRKELPMDWQKREGLLKVRQEGNKSAIIFVHGLRGDPYETWTKKGSNSLPEMFTEDETYDHYDVFTFGYNTGFIFKRQHFKEVSKLLYTEVKAKLDDYDVFYFITHSMGGIIVQNMLTEQVEHRNKDFLEAVNGVVYLAVPFLGSSIATTASIPYMFIPPILGEKAVSIQVRSLRVFSKDLAELADKWVRYRGEELAHLHELNLYGQSDKTVAVASARAPYIKNSLAVSEGHISICKMDMDSTVYQLISNFYQENGQTLNKRSLNTAEMEISRYLQWLKQRTEKFIVPGVNIPLSIEHAWASLHVIDEPNETINDSLEKEIAKYHEWERLSHRRNPKKSAQEITELGKRVILIGGPGSGKSTLVRRAVNRLAAKGEKVLYVRLPQLSKEMEQGKSFEDALWSVALDGYAGDKELLKSVIGHTNILIADGLDECEPLRRRVSQSLYEWSIGRKDTRVVVTTRPVGYESVQFNTFHHVEILPLDEVEIKTYSLKLLQTLNNDKKKVEEMHSKFKQQLENNKMTNVAARSPLLLNFLVQLLISGKNFGKYRAELYSRVLEEWIRQSDRVKNKKLNEQVAIRSIEWIGWILQNVLDSNGGRSKQEVLQKLSSFIEDELDVRPLQAKEIATDCLQFWINIGVLEHLEVGYENGYTFIHLTLGEYAAGKYISSLPEERQREIYIERMHSPIWRETLLLAGGAGSARLFVETILEITNDKLDLYNDIAFAAAILAESPPLSDLSKKVAEKAIDTISSSISMLSYEAGEALEGIAQQEPDWTLTLVNPLLQHGQEWTNLVAYKLALLTRQFIIDETTALKLIALKPRESITSMENFKIPTGWLEWNKVIELAMEQLISNETLDEGELVKVIEALGKVGFSAHFHIEFSRMLQEIGRYDLLEILNSSHKNSLNQFDFHKDSLRMLEGEKALLASVLRQIPNRQEWYFGEGEPLFEIGKLYHGMQLGESPVFDLDPLVEGVKLSAVDEVIKGMLLVHEIGEEDIYNEARWVLNNLENNKSLLSKLPVITEHEPNWQKAEFLLDKSLLIQSLSYPSKGIAINASLLLVNCFEASEVKAPFYEAFMEAEGNSLFYFTIVAEYILEDNALYAILERLKKTQTNGLRYLYGILPNFSQAGNHELILTSLMNGINNDKSIVVKSAAEAMLKIGEGYNEEEVFKIATFWDENGVLCERHGIRVVGSYCPECRVVPKSPLPELIKLSKKGEIFSLDDRKYFSKHPRSDVQKAGFEALAYFLSTDSKEMKRLVIEIKDGKETSVLLEAIFSMDYSKLKPISDELLSLIESNNFDVRSRLIKELANSQWVDQIEAIPILEKALNDKNFKVRNQAVITYRSLRL</sequence>
<dbReference type="OrthoDB" id="9781752at2"/>
<evidence type="ECO:0000256" key="2">
    <source>
        <dbReference type="ARBA" id="ARBA00004240"/>
    </source>
</evidence>
<evidence type="ECO:0000256" key="5">
    <source>
        <dbReference type="ARBA" id="ARBA00022824"/>
    </source>
</evidence>
<dbReference type="InterPro" id="IPR027417">
    <property type="entry name" value="P-loop_NTPase"/>
</dbReference>
<evidence type="ECO:0000256" key="3">
    <source>
        <dbReference type="ARBA" id="ARBA00022516"/>
    </source>
</evidence>
<dbReference type="EMBL" id="SORX01000018">
    <property type="protein sequence ID" value="TFD97117.1"/>
    <property type="molecule type" value="Genomic_DNA"/>
</dbReference>